<dbReference type="OrthoDB" id="5982486at2759"/>
<dbReference type="FunCoup" id="A0A6P8HP89">
    <property type="interactions" value="713"/>
</dbReference>
<dbReference type="Proteomes" id="UP000515163">
    <property type="component" value="Unplaced"/>
</dbReference>
<dbReference type="SUPFAM" id="SSF81321">
    <property type="entry name" value="Family A G protein-coupled receptor-like"/>
    <property type="match status" value="1"/>
</dbReference>
<feature type="transmembrane region" description="Helical" evidence="6">
    <location>
        <begin position="151"/>
        <end position="168"/>
    </location>
</feature>
<reference evidence="9" key="1">
    <citation type="submission" date="2025-08" db="UniProtKB">
        <authorList>
            <consortium name="RefSeq"/>
        </authorList>
    </citation>
    <scope>IDENTIFICATION</scope>
    <source>
        <tissue evidence="9">Tentacle</tissue>
    </source>
</reference>
<keyword evidence="3 6" id="KW-0812">Transmembrane</keyword>
<dbReference type="AlphaFoldDB" id="A0A6P8HP89"/>
<evidence type="ECO:0000256" key="5">
    <source>
        <dbReference type="ARBA" id="ARBA00023136"/>
    </source>
</evidence>
<dbReference type="PROSITE" id="PS50262">
    <property type="entry name" value="G_PROTEIN_RECEP_F1_2"/>
    <property type="match status" value="1"/>
</dbReference>
<feature type="transmembrane region" description="Helical" evidence="6">
    <location>
        <begin position="124"/>
        <end position="145"/>
    </location>
</feature>
<dbReference type="InParanoid" id="A0A6P8HP89"/>
<feature type="transmembrane region" description="Helical" evidence="6">
    <location>
        <begin position="240"/>
        <end position="262"/>
    </location>
</feature>
<keyword evidence="8" id="KW-1185">Reference proteome</keyword>
<dbReference type="InterPro" id="IPR017452">
    <property type="entry name" value="GPCR_Rhodpsn_7TM"/>
</dbReference>
<evidence type="ECO:0000313" key="8">
    <source>
        <dbReference type="Proteomes" id="UP000515163"/>
    </source>
</evidence>
<organism evidence="8 9">
    <name type="scientific">Actinia tenebrosa</name>
    <name type="common">Australian red waratah sea anemone</name>
    <dbReference type="NCBI Taxonomy" id="6105"/>
    <lineage>
        <taxon>Eukaryota</taxon>
        <taxon>Metazoa</taxon>
        <taxon>Cnidaria</taxon>
        <taxon>Anthozoa</taxon>
        <taxon>Hexacorallia</taxon>
        <taxon>Actiniaria</taxon>
        <taxon>Actiniidae</taxon>
        <taxon>Actinia</taxon>
    </lineage>
</organism>
<accession>A0A6P8HP89</accession>
<evidence type="ECO:0000256" key="4">
    <source>
        <dbReference type="ARBA" id="ARBA00022989"/>
    </source>
</evidence>
<comment type="subcellular location">
    <subcellularLocation>
        <location evidence="1">Cell membrane</location>
        <topology evidence="1">Multi-pass membrane protein</topology>
    </subcellularLocation>
</comment>
<feature type="domain" description="G-protein coupled receptors family 1 profile" evidence="7">
    <location>
        <begin position="20"/>
        <end position="260"/>
    </location>
</feature>
<dbReference type="KEGG" id="aten:116291446"/>
<dbReference type="GO" id="GO:0004930">
    <property type="term" value="F:G protein-coupled receptor activity"/>
    <property type="evidence" value="ECO:0007669"/>
    <property type="project" value="InterPro"/>
</dbReference>
<evidence type="ECO:0000313" key="9">
    <source>
        <dbReference type="RefSeq" id="XP_031554475.1"/>
    </source>
</evidence>
<evidence type="ECO:0000256" key="1">
    <source>
        <dbReference type="ARBA" id="ARBA00004651"/>
    </source>
</evidence>
<dbReference type="PRINTS" id="PR00237">
    <property type="entry name" value="GPCRRHODOPSN"/>
</dbReference>
<keyword evidence="2" id="KW-1003">Cell membrane</keyword>
<dbReference type="InterPro" id="IPR000276">
    <property type="entry name" value="GPCR_Rhodpsn"/>
</dbReference>
<evidence type="ECO:0000256" key="3">
    <source>
        <dbReference type="ARBA" id="ARBA00022692"/>
    </source>
</evidence>
<dbReference type="RefSeq" id="XP_031554475.1">
    <property type="nucleotide sequence ID" value="XM_031698615.1"/>
</dbReference>
<keyword evidence="5 6" id="KW-0472">Membrane</keyword>
<evidence type="ECO:0000256" key="2">
    <source>
        <dbReference type="ARBA" id="ARBA00022475"/>
    </source>
</evidence>
<dbReference type="PANTHER" id="PTHR22750">
    <property type="entry name" value="G-PROTEIN COUPLED RECEPTOR"/>
    <property type="match status" value="1"/>
</dbReference>
<dbReference type="GO" id="GO:0005886">
    <property type="term" value="C:plasma membrane"/>
    <property type="evidence" value="ECO:0007669"/>
    <property type="project" value="UniProtKB-SubCell"/>
</dbReference>
<gene>
    <name evidence="9" type="primary">LOC116291446</name>
</gene>
<name>A0A6P8HP89_ACTTE</name>
<feature type="transmembrane region" description="Helical" evidence="6">
    <location>
        <begin position="41"/>
        <end position="61"/>
    </location>
</feature>
<sequence length="286" mass="32307">MLTLWLIIINVVLAFGAVSLNSLIILTFIKTSSLREKPSNVLILGLAIADLCVGIIAQPLSYIYDISVLKGYFGLQNSIQIVYFAFSFFLSIVSFLTFTAITVDRFLAIHLHLRYQALVTSKRYGVTLAGIWLLGFSMCCLLFQMKNSMAIVIPILYVILLVNAIFIFEISRVIRRHSVQIHAQQQSVQQVQSINMPRYKKSVNTMYYVAGAFVLCYFPFLAMISIVGIRKSGSLSIIRIWLPIFNTLAKAVSVIDPVIFWWRIKEMRSTVKICIRGTGTNMPNIS</sequence>
<keyword evidence="4 6" id="KW-1133">Transmembrane helix</keyword>
<evidence type="ECO:0000259" key="7">
    <source>
        <dbReference type="PROSITE" id="PS50262"/>
    </source>
</evidence>
<dbReference type="Gene3D" id="1.20.1070.10">
    <property type="entry name" value="Rhodopsin 7-helix transmembrane proteins"/>
    <property type="match status" value="1"/>
</dbReference>
<feature type="transmembrane region" description="Helical" evidence="6">
    <location>
        <begin position="6"/>
        <end position="29"/>
    </location>
</feature>
<dbReference type="Pfam" id="PF00001">
    <property type="entry name" value="7tm_1"/>
    <property type="match status" value="1"/>
</dbReference>
<feature type="transmembrane region" description="Helical" evidence="6">
    <location>
        <begin position="206"/>
        <end position="228"/>
    </location>
</feature>
<proteinExistence type="predicted"/>
<dbReference type="GeneID" id="116291446"/>
<feature type="transmembrane region" description="Helical" evidence="6">
    <location>
        <begin position="81"/>
        <end position="103"/>
    </location>
</feature>
<evidence type="ECO:0000256" key="6">
    <source>
        <dbReference type="SAM" id="Phobius"/>
    </source>
</evidence>
<protein>
    <submittedName>
        <fullName evidence="9">Melanocortin receptor 5-like</fullName>
    </submittedName>
</protein>